<dbReference type="Proteomes" id="UP001470230">
    <property type="component" value="Unassembled WGS sequence"/>
</dbReference>
<feature type="transmembrane region" description="Helical" evidence="1">
    <location>
        <begin position="45"/>
        <end position="74"/>
    </location>
</feature>
<keyword evidence="1" id="KW-1133">Transmembrane helix</keyword>
<dbReference type="EMBL" id="JAPFFF010000021">
    <property type="protein sequence ID" value="KAK8853877.1"/>
    <property type="molecule type" value="Genomic_DNA"/>
</dbReference>
<evidence type="ECO:0000256" key="1">
    <source>
        <dbReference type="SAM" id="Phobius"/>
    </source>
</evidence>
<feature type="transmembrane region" description="Helical" evidence="1">
    <location>
        <begin position="12"/>
        <end position="39"/>
    </location>
</feature>
<keyword evidence="3" id="KW-1185">Reference proteome</keyword>
<keyword evidence="1" id="KW-0812">Transmembrane</keyword>
<keyword evidence="1" id="KW-0472">Membrane</keyword>
<feature type="transmembrane region" description="Helical" evidence="1">
    <location>
        <begin position="161"/>
        <end position="183"/>
    </location>
</feature>
<name>A0ABR2HWH6_9EUKA</name>
<organism evidence="2 3">
    <name type="scientific">Tritrichomonas musculus</name>
    <dbReference type="NCBI Taxonomy" id="1915356"/>
    <lineage>
        <taxon>Eukaryota</taxon>
        <taxon>Metamonada</taxon>
        <taxon>Parabasalia</taxon>
        <taxon>Tritrichomonadida</taxon>
        <taxon>Tritrichomonadidae</taxon>
        <taxon>Tritrichomonas</taxon>
    </lineage>
</organism>
<protein>
    <recommendedName>
        <fullName evidence="4">Tetraspanin family protein</fullName>
    </recommendedName>
</protein>
<reference evidence="2 3" key="1">
    <citation type="submission" date="2024-04" db="EMBL/GenBank/DDBJ databases">
        <title>Tritrichomonas musculus Genome.</title>
        <authorList>
            <person name="Alves-Ferreira E."/>
            <person name="Grigg M."/>
            <person name="Lorenzi H."/>
            <person name="Galac M."/>
        </authorList>
    </citation>
    <scope>NUCLEOTIDE SEQUENCE [LARGE SCALE GENOMIC DNA]</scope>
    <source>
        <strain evidence="2 3">EAF2021</strain>
    </source>
</reference>
<comment type="caution">
    <text evidence="2">The sequence shown here is derived from an EMBL/GenBank/DDBJ whole genome shotgun (WGS) entry which is preliminary data.</text>
</comment>
<feature type="transmembrane region" description="Helical" evidence="1">
    <location>
        <begin position="86"/>
        <end position="108"/>
    </location>
</feature>
<proteinExistence type="predicted"/>
<sequence>MEIKKLNDKGLTGIIAFWMIIFNFALPLCTAAFSLYWVILLSDKVWIQSVGLSLFISNIFTLILSLASFAFNILSILKIKIIFEQLAYQIFIVTVIVTFAVCCISLSLSSYSSADRAYQDIVDYCLNHQGNKYSIQFFVKYSTFISQKNYILRRTVEANSILSGIFGVWLGSFIIYIICFIILKDRDDGQLLLNDNNVEYSSRLTFALNQETEPANEPEADAN</sequence>
<accession>A0ABR2HWH6</accession>
<evidence type="ECO:0000313" key="3">
    <source>
        <dbReference type="Proteomes" id="UP001470230"/>
    </source>
</evidence>
<evidence type="ECO:0000313" key="2">
    <source>
        <dbReference type="EMBL" id="KAK8853877.1"/>
    </source>
</evidence>
<evidence type="ECO:0008006" key="4">
    <source>
        <dbReference type="Google" id="ProtNLM"/>
    </source>
</evidence>
<gene>
    <name evidence="2" type="ORF">M9Y10_016420</name>
</gene>